<evidence type="ECO:0000313" key="7">
    <source>
        <dbReference type="Proteomes" id="UP000192468"/>
    </source>
</evidence>
<dbReference type="Gene3D" id="2.40.50.100">
    <property type="match status" value="1"/>
</dbReference>
<dbReference type="STRING" id="1121291.SAMN02745134_02192"/>
<keyword evidence="7" id="KW-1185">Reference proteome</keyword>
<dbReference type="RefSeq" id="WP_084116026.1">
    <property type="nucleotide sequence ID" value="NZ_FWXH01000007.1"/>
</dbReference>
<dbReference type="PANTHER" id="PTHR32347:SF14">
    <property type="entry name" value="EFFLUX SYSTEM COMPONENT YKNX-RELATED"/>
    <property type="match status" value="1"/>
</dbReference>
<dbReference type="InterPro" id="IPR058637">
    <property type="entry name" value="YknX-like_C"/>
</dbReference>
<dbReference type="Pfam" id="PF25989">
    <property type="entry name" value="YknX_C"/>
    <property type="match status" value="1"/>
</dbReference>
<keyword evidence="2 3" id="KW-0175">Coiled coil</keyword>
<evidence type="ECO:0000256" key="3">
    <source>
        <dbReference type="SAM" id="Coils"/>
    </source>
</evidence>
<dbReference type="InterPro" id="IPR050465">
    <property type="entry name" value="UPF0194_transport"/>
</dbReference>
<dbReference type="Pfam" id="PF25984">
    <property type="entry name" value="BSH_YknX"/>
    <property type="match status" value="1"/>
</dbReference>
<dbReference type="GO" id="GO:0030313">
    <property type="term" value="C:cell envelope"/>
    <property type="evidence" value="ECO:0007669"/>
    <property type="project" value="UniProtKB-SubCell"/>
</dbReference>
<feature type="domain" description="YknX-like C-terminal permuted SH3-like" evidence="5">
    <location>
        <begin position="341"/>
        <end position="409"/>
    </location>
</feature>
<proteinExistence type="predicted"/>
<evidence type="ECO:0000259" key="4">
    <source>
        <dbReference type="Pfam" id="PF25984"/>
    </source>
</evidence>
<dbReference type="Gene3D" id="2.40.30.170">
    <property type="match status" value="1"/>
</dbReference>
<dbReference type="OrthoDB" id="11589at2"/>
<sequence>MKKKFIIGIIVIVVIVGAIGLSRMGKNKGNFITVKTASVTKGDIKAYFSTTATIKSKNSKDYFAPSQAKVKTVNVKVGDKVKKGQVLVTYQVQDLNAAVKQAQINLSTAQSQKQDLINTQNLNNQKLADTNNQITDTTNQINNLTALQKSNPAAYSAAGGDKQLQTLNSTLTTLNSTKDQIPDETEKLKQADNSINLAQVNLNTANENLANNVDSNVADFDGVVTALNAQVGNSGTGSVASGSGSSAAVTIEDQSSLEAEVNLDKYSASEVKVGEGATLNFANKNYTGKVSYVAPSAETSTSSGTQSTTLTADVDIDAPQDGLVEGFDADVNILTGESDNVIKVPAESIKTDKSGNNYVFVISNGKAYKKEVQLGLQSDTDAEIKSGLNTSDKVILNPSASIQDGTLVKTN</sequence>
<protein>
    <submittedName>
        <fullName evidence="6">HlyD family secretion protein</fullName>
    </submittedName>
</protein>
<evidence type="ECO:0000313" key="6">
    <source>
        <dbReference type="EMBL" id="SMC24523.1"/>
    </source>
</evidence>
<evidence type="ECO:0000259" key="5">
    <source>
        <dbReference type="Pfam" id="PF25989"/>
    </source>
</evidence>
<feature type="domain" description="YknX-like barrel-sandwich hybrid" evidence="4">
    <location>
        <begin position="62"/>
        <end position="236"/>
    </location>
</feature>
<reference evidence="6 7" key="1">
    <citation type="submission" date="2017-04" db="EMBL/GenBank/DDBJ databases">
        <authorList>
            <person name="Afonso C.L."/>
            <person name="Miller P.J."/>
            <person name="Scott M.A."/>
            <person name="Spackman E."/>
            <person name="Goraichik I."/>
            <person name="Dimitrov K.M."/>
            <person name="Suarez D.L."/>
            <person name="Swayne D.E."/>
        </authorList>
    </citation>
    <scope>NUCLEOTIDE SEQUENCE [LARGE SCALE GENOMIC DNA]</scope>
    <source>
        <strain evidence="6 7">DSM 12555</strain>
    </source>
</reference>
<comment type="subcellular location">
    <subcellularLocation>
        <location evidence="1">Cell envelope</location>
    </subcellularLocation>
</comment>
<dbReference type="InterPro" id="IPR058639">
    <property type="entry name" value="BSH_YknX-like"/>
</dbReference>
<dbReference type="Gene3D" id="6.20.50.140">
    <property type="match status" value="1"/>
</dbReference>
<dbReference type="AlphaFoldDB" id="A0A1W1XKM1"/>
<organism evidence="6 7">
    <name type="scientific">Clostridium acidisoli DSM 12555</name>
    <dbReference type="NCBI Taxonomy" id="1121291"/>
    <lineage>
        <taxon>Bacteria</taxon>
        <taxon>Bacillati</taxon>
        <taxon>Bacillota</taxon>
        <taxon>Clostridia</taxon>
        <taxon>Eubacteriales</taxon>
        <taxon>Clostridiaceae</taxon>
        <taxon>Clostridium</taxon>
    </lineage>
</organism>
<name>A0A1W1XKM1_9CLOT</name>
<dbReference type="Proteomes" id="UP000192468">
    <property type="component" value="Unassembled WGS sequence"/>
</dbReference>
<evidence type="ECO:0000256" key="1">
    <source>
        <dbReference type="ARBA" id="ARBA00004196"/>
    </source>
</evidence>
<evidence type="ECO:0000256" key="2">
    <source>
        <dbReference type="ARBA" id="ARBA00023054"/>
    </source>
</evidence>
<dbReference type="PANTHER" id="PTHR32347">
    <property type="entry name" value="EFFLUX SYSTEM COMPONENT YKNX-RELATED"/>
    <property type="match status" value="1"/>
</dbReference>
<feature type="coiled-coil region" evidence="3">
    <location>
        <begin position="92"/>
        <end position="147"/>
    </location>
</feature>
<accession>A0A1W1XKM1</accession>
<gene>
    <name evidence="6" type="ORF">SAMN02745134_02192</name>
</gene>
<dbReference type="EMBL" id="FWXH01000007">
    <property type="protein sequence ID" value="SMC24523.1"/>
    <property type="molecule type" value="Genomic_DNA"/>
</dbReference>